<dbReference type="GO" id="GO:0015937">
    <property type="term" value="P:coenzyme A biosynthetic process"/>
    <property type="evidence" value="ECO:0007669"/>
    <property type="project" value="UniProtKB-UniPathway"/>
</dbReference>
<dbReference type="UniPathway" id="UPA00241">
    <property type="reaction ID" value="UER00352"/>
</dbReference>
<dbReference type="Gene3D" id="3.40.50.300">
    <property type="entry name" value="P-loop containing nucleotide triphosphate hydrolases"/>
    <property type="match status" value="1"/>
</dbReference>
<feature type="domain" description="Phosphoribulokinase/uridine kinase" evidence="1">
    <location>
        <begin position="31"/>
        <end position="172"/>
    </location>
</feature>
<gene>
    <name evidence="2" type="ORF">DCG65_06915</name>
    <name evidence="3" type="ORF">DD728_02345</name>
    <name evidence="4" type="ORF">HY36_09780</name>
</gene>
<dbReference type="RefSeq" id="WP_051602854.1">
    <property type="nucleotide sequence ID" value="NZ_AWFH01000056.1"/>
</dbReference>
<dbReference type="GO" id="GO:0016301">
    <property type="term" value="F:kinase activity"/>
    <property type="evidence" value="ECO:0007669"/>
    <property type="project" value="UniProtKB-KW"/>
</dbReference>
<dbReference type="Pfam" id="PF00485">
    <property type="entry name" value="PRK"/>
    <property type="match status" value="1"/>
</dbReference>
<dbReference type="Proteomes" id="UP000259173">
    <property type="component" value="Unassembled WGS sequence"/>
</dbReference>
<dbReference type="GO" id="GO:0005524">
    <property type="term" value="F:ATP binding"/>
    <property type="evidence" value="ECO:0007669"/>
    <property type="project" value="InterPro"/>
</dbReference>
<dbReference type="PANTHER" id="PTHR10285">
    <property type="entry name" value="URIDINE KINASE"/>
    <property type="match status" value="1"/>
</dbReference>
<comment type="caution">
    <text evidence="4">The sequence shown here is derived from an EMBL/GenBank/DDBJ whole genome shotgun (WGS) entry which is preliminary data.</text>
</comment>
<proteinExistence type="predicted"/>
<keyword evidence="2" id="KW-0808">Transferase</keyword>
<protein>
    <submittedName>
        <fullName evidence="2">Type I pantothenate kinase</fullName>
    </submittedName>
</protein>
<dbReference type="Proteomes" id="UP000263957">
    <property type="component" value="Unassembled WGS sequence"/>
</dbReference>
<reference evidence="6 7" key="2">
    <citation type="journal article" date="2018" name="Nat. Biotechnol.">
        <title>A standardized bacterial taxonomy based on genome phylogeny substantially revises the tree of life.</title>
        <authorList>
            <person name="Parks D.H."/>
            <person name="Chuvochina M."/>
            <person name="Waite D.W."/>
            <person name="Rinke C."/>
            <person name="Skarshewski A."/>
            <person name="Chaumeil P.A."/>
            <person name="Hugenholtz P."/>
        </authorList>
    </citation>
    <scope>NUCLEOTIDE SEQUENCE [LARGE SCALE GENOMIC DNA]</scope>
    <source>
        <strain evidence="3">UBA10378</strain>
        <strain evidence="2">UBA8557</strain>
    </source>
</reference>
<evidence type="ECO:0000313" key="3">
    <source>
        <dbReference type="EMBL" id="HBQ47717.1"/>
    </source>
</evidence>
<sequence>MPDSPTVPHAPGITALGARLSELSRQHEGAVVALTGSVASGKTTLANKVASFLANAHAVETVSTDGFLFPNDVLEARGLTLRKGFPETYNVAALGDAIEALSNGAADFPGYSHVTYDIDPALTQTITQPDILILEGLGFQPLSAPPRSAREPDYLVYLDASEENLLDWYLERFQRLWHAAKDDPTSFYANFLHMSETELVEFATSVWDRINLPNLRDHIAPLKETADIIVLKDADHAIRITHDRIG</sequence>
<name>A0A059DYS5_9PROT</name>
<dbReference type="SUPFAM" id="SSF52540">
    <property type="entry name" value="P-loop containing nucleoside triphosphate hydrolases"/>
    <property type="match status" value="1"/>
</dbReference>
<dbReference type="EMBL" id="DMBR01000208">
    <property type="protein sequence ID" value="HAE94273.1"/>
    <property type="molecule type" value="Genomic_DNA"/>
</dbReference>
<dbReference type="eggNOG" id="COG1072">
    <property type="taxonomic scope" value="Bacteria"/>
</dbReference>
<dbReference type="AlphaFoldDB" id="A0A059DYS5"/>
<evidence type="ECO:0000313" key="2">
    <source>
        <dbReference type="EMBL" id="HAE94273.1"/>
    </source>
</evidence>
<dbReference type="OrthoDB" id="1550976at2"/>
<reference evidence="4 5" key="1">
    <citation type="journal article" date="2014" name="Antonie Van Leeuwenhoek">
        <title>Hyphomonas beringensis sp. nov. and Hyphomonas chukchiensis sp. nov., isolated from surface seawater of the Bering Sea and Chukchi Sea.</title>
        <authorList>
            <person name="Li C."/>
            <person name="Lai Q."/>
            <person name="Li G."/>
            <person name="Dong C."/>
            <person name="Wang J."/>
            <person name="Liao Y."/>
            <person name="Shao Z."/>
        </authorList>
    </citation>
    <scope>NUCLEOTIDE SEQUENCE [LARGE SCALE GENOMIC DNA]</scope>
    <source>
        <strain evidence="4 5">22II1-22F38</strain>
    </source>
</reference>
<evidence type="ECO:0000313" key="4">
    <source>
        <dbReference type="EMBL" id="KCZ58659.1"/>
    </source>
</evidence>
<dbReference type="EMBL" id="AWFH01000056">
    <property type="protein sequence ID" value="KCZ58659.1"/>
    <property type="molecule type" value="Genomic_DNA"/>
</dbReference>
<organism evidence="4 5">
    <name type="scientific">Hyphomonas atlantica</name>
    <dbReference type="NCBI Taxonomy" id="1280948"/>
    <lineage>
        <taxon>Bacteria</taxon>
        <taxon>Pseudomonadati</taxon>
        <taxon>Pseudomonadota</taxon>
        <taxon>Alphaproteobacteria</taxon>
        <taxon>Hyphomonadales</taxon>
        <taxon>Hyphomonadaceae</taxon>
        <taxon>Hyphomonas</taxon>
    </lineage>
</organism>
<dbReference type="InterPro" id="IPR006083">
    <property type="entry name" value="PRK/URK"/>
</dbReference>
<dbReference type="Proteomes" id="UP000024547">
    <property type="component" value="Unassembled WGS sequence"/>
</dbReference>
<keyword evidence="2" id="KW-0418">Kinase</keyword>
<dbReference type="GeneID" id="92498675"/>
<dbReference type="PATRIC" id="fig|1280948.3.peg.3074"/>
<keyword evidence="5" id="KW-1185">Reference proteome</keyword>
<evidence type="ECO:0000313" key="7">
    <source>
        <dbReference type="Proteomes" id="UP000263957"/>
    </source>
</evidence>
<evidence type="ECO:0000313" key="6">
    <source>
        <dbReference type="Proteomes" id="UP000259173"/>
    </source>
</evidence>
<dbReference type="InterPro" id="IPR027417">
    <property type="entry name" value="P-loop_NTPase"/>
</dbReference>
<evidence type="ECO:0000259" key="1">
    <source>
        <dbReference type="Pfam" id="PF00485"/>
    </source>
</evidence>
<accession>A0A059DYS5</accession>
<dbReference type="STRING" id="1280948.HY36_09780"/>
<dbReference type="EMBL" id="DOGS01000053">
    <property type="protein sequence ID" value="HBQ47717.1"/>
    <property type="molecule type" value="Genomic_DNA"/>
</dbReference>
<evidence type="ECO:0000313" key="5">
    <source>
        <dbReference type="Proteomes" id="UP000024547"/>
    </source>
</evidence>